<evidence type="ECO:0000256" key="1">
    <source>
        <dbReference type="SAM" id="SignalP"/>
    </source>
</evidence>
<evidence type="ECO:0000313" key="2">
    <source>
        <dbReference type="EMBL" id="KJV30305.1"/>
    </source>
</evidence>
<evidence type="ECO:0000313" key="3">
    <source>
        <dbReference type="Proteomes" id="UP000033651"/>
    </source>
</evidence>
<feature type="signal peptide" evidence="1">
    <location>
        <begin position="1"/>
        <end position="18"/>
    </location>
</feature>
<dbReference type="EMBL" id="JZRB01000033">
    <property type="protein sequence ID" value="KJV30305.1"/>
    <property type="molecule type" value="Genomic_DNA"/>
</dbReference>
<feature type="chain" id="PRO_5002463024" evidence="1">
    <location>
        <begin position="19"/>
        <end position="114"/>
    </location>
</feature>
<dbReference type="AlphaFoldDB" id="A0A0F3KGC3"/>
<name>A0A0F3KGC3_9GAMM</name>
<dbReference type="PATRIC" id="fig|345309.4.peg.2642"/>
<gene>
    <name evidence="2" type="ORF">VI08_15190</name>
</gene>
<keyword evidence="1" id="KW-0732">Signal</keyword>
<dbReference type="Proteomes" id="UP000033651">
    <property type="component" value="Unassembled WGS sequence"/>
</dbReference>
<keyword evidence="3" id="KW-1185">Reference proteome</keyword>
<dbReference type="RefSeq" id="WP_045830461.1">
    <property type="nucleotide sequence ID" value="NZ_JZRB01000033.1"/>
</dbReference>
<protein>
    <submittedName>
        <fullName evidence="2">Uncharacterized protein</fullName>
    </submittedName>
</protein>
<accession>A0A0F3KGC3</accession>
<comment type="caution">
    <text evidence="2">The sequence shown here is derived from an EMBL/GenBank/DDBJ whole genome shotgun (WGS) entry which is preliminary data.</text>
</comment>
<proteinExistence type="predicted"/>
<sequence>MRTTAALLAVLVPLAAWSQEVTLPNLTAIEAGEAVGMAYQGCDIPDATIKAFVAKLDTLVPGTTRSAAYTEGLQHGRAVVTKILGNGGDFTEFHATTCNEVRNNMARVMAARAG</sequence>
<organism evidence="2 3">
    <name type="scientific">Luteibacter yeojuensis</name>
    <dbReference type="NCBI Taxonomy" id="345309"/>
    <lineage>
        <taxon>Bacteria</taxon>
        <taxon>Pseudomonadati</taxon>
        <taxon>Pseudomonadota</taxon>
        <taxon>Gammaproteobacteria</taxon>
        <taxon>Lysobacterales</taxon>
        <taxon>Rhodanobacteraceae</taxon>
        <taxon>Luteibacter</taxon>
    </lineage>
</organism>
<reference evidence="2 3" key="1">
    <citation type="submission" date="2015-03" db="EMBL/GenBank/DDBJ databases">
        <title>Draft genome sequence of Luteibacter yeojuensis strain SU11.</title>
        <authorList>
            <person name="Sulaiman J."/>
            <person name="Priya K."/>
            <person name="Chan K.-G."/>
        </authorList>
    </citation>
    <scope>NUCLEOTIDE SEQUENCE [LARGE SCALE GENOMIC DNA]</scope>
    <source>
        <strain evidence="2 3">SU11</strain>
    </source>
</reference>